<gene>
    <name evidence="2" type="ORF">GCM10022256_14930</name>
</gene>
<feature type="domain" description="Transcriptional regulator TetR C-terminal Proteobacteria type" evidence="1">
    <location>
        <begin position="87"/>
        <end position="175"/>
    </location>
</feature>
<dbReference type="Proteomes" id="UP001501594">
    <property type="component" value="Unassembled WGS sequence"/>
</dbReference>
<comment type="caution">
    <text evidence="2">The sequence shown here is derived from an EMBL/GenBank/DDBJ whole genome shotgun (WGS) entry which is preliminary data.</text>
</comment>
<dbReference type="InterPro" id="IPR009057">
    <property type="entry name" value="Homeodomain-like_sf"/>
</dbReference>
<evidence type="ECO:0000313" key="3">
    <source>
        <dbReference type="Proteomes" id="UP001501594"/>
    </source>
</evidence>
<dbReference type="Gene3D" id="1.10.357.10">
    <property type="entry name" value="Tetracycline Repressor, domain 2"/>
    <property type="match status" value="1"/>
</dbReference>
<dbReference type="SUPFAM" id="SSF46689">
    <property type="entry name" value="Homeodomain-like"/>
    <property type="match status" value="1"/>
</dbReference>
<sequence length="206" mass="21882">MTVETAPVPVLADPRRRIDDAARSIATSAGLTAITLRRVASVSGLAPGDIAHLEPSMGALAGRTFADLARAEIDRISAELDPETDDLTFLGRLITAMMTSEHSLSKTIWADAWSVGRHNQFVAEAARTSMDLWQAFLETRLRAGAARGSFVVDDPALASERFFAMIDSTTAYALVGYLDDAARLRLVSSTLEISLGLASGSLCAAA</sequence>
<dbReference type="InterPro" id="IPR039536">
    <property type="entry name" value="TetR_C_Proteobacteria"/>
</dbReference>
<keyword evidence="3" id="KW-1185">Reference proteome</keyword>
<name>A0ABP8E100_9MICO</name>
<dbReference type="SUPFAM" id="SSF48498">
    <property type="entry name" value="Tetracyclin repressor-like, C-terminal domain"/>
    <property type="match status" value="1"/>
</dbReference>
<evidence type="ECO:0000259" key="1">
    <source>
        <dbReference type="Pfam" id="PF14246"/>
    </source>
</evidence>
<protein>
    <recommendedName>
        <fullName evidence="1">Transcriptional regulator TetR C-terminal Proteobacteria type domain-containing protein</fullName>
    </recommendedName>
</protein>
<organism evidence="2 3">
    <name type="scientific">Frondihabitans peucedani</name>
    <dbReference type="NCBI Taxonomy" id="598626"/>
    <lineage>
        <taxon>Bacteria</taxon>
        <taxon>Bacillati</taxon>
        <taxon>Actinomycetota</taxon>
        <taxon>Actinomycetes</taxon>
        <taxon>Micrococcales</taxon>
        <taxon>Microbacteriaceae</taxon>
        <taxon>Frondihabitans</taxon>
    </lineage>
</organism>
<evidence type="ECO:0000313" key="2">
    <source>
        <dbReference type="EMBL" id="GAA4265881.1"/>
    </source>
</evidence>
<accession>A0ABP8E100</accession>
<reference evidence="3" key="1">
    <citation type="journal article" date="2019" name="Int. J. Syst. Evol. Microbiol.">
        <title>The Global Catalogue of Microorganisms (GCM) 10K type strain sequencing project: providing services to taxonomists for standard genome sequencing and annotation.</title>
        <authorList>
            <consortium name="The Broad Institute Genomics Platform"/>
            <consortium name="The Broad Institute Genome Sequencing Center for Infectious Disease"/>
            <person name="Wu L."/>
            <person name="Ma J."/>
        </authorList>
    </citation>
    <scope>NUCLEOTIDE SEQUENCE [LARGE SCALE GENOMIC DNA]</scope>
    <source>
        <strain evidence="3">JCM 17442</strain>
    </source>
</reference>
<dbReference type="Pfam" id="PF14246">
    <property type="entry name" value="TetR_C_7"/>
    <property type="match status" value="1"/>
</dbReference>
<proteinExistence type="predicted"/>
<dbReference type="InterPro" id="IPR036271">
    <property type="entry name" value="Tet_transcr_reg_TetR-rel_C_sf"/>
</dbReference>
<dbReference type="RefSeq" id="WP_344794622.1">
    <property type="nucleotide sequence ID" value="NZ_BAABAU010000001.1"/>
</dbReference>
<dbReference type="EMBL" id="BAABAU010000001">
    <property type="protein sequence ID" value="GAA4265881.1"/>
    <property type="molecule type" value="Genomic_DNA"/>
</dbReference>